<reference evidence="3 4" key="1">
    <citation type="submission" date="2017-10" db="EMBL/GenBank/DDBJ databases">
        <authorList>
            <person name="Jakob F."/>
        </authorList>
    </citation>
    <scope>NUCLEOTIDE SEQUENCE [LARGE SCALE GENOMIC DNA]</scope>
    <source>
        <strain evidence="3 4">TMW 2.1889</strain>
    </source>
</reference>
<feature type="domain" description="Phosphatidic acid phosphatase type 2/haloperoxidase" evidence="2">
    <location>
        <begin position="109"/>
        <end position="217"/>
    </location>
</feature>
<keyword evidence="1" id="KW-1133">Transmembrane helix</keyword>
<evidence type="ECO:0000313" key="4">
    <source>
        <dbReference type="Proteomes" id="UP000765338"/>
    </source>
</evidence>
<organism evidence="3 4">
    <name type="scientific">Bombella mellum</name>
    <dbReference type="NCBI Taxonomy" id="2039288"/>
    <lineage>
        <taxon>Bacteria</taxon>
        <taxon>Pseudomonadati</taxon>
        <taxon>Pseudomonadota</taxon>
        <taxon>Alphaproteobacteria</taxon>
        <taxon>Acetobacterales</taxon>
        <taxon>Acetobacteraceae</taxon>
        <taxon>Bombella</taxon>
    </lineage>
</organism>
<dbReference type="Proteomes" id="UP000765338">
    <property type="component" value="Unassembled WGS sequence"/>
</dbReference>
<name>A0ABR5ZRW3_9PROT</name>
<dbReference type="SMART" id="SM00014">
    <property type="entry name" value="acidPPc"/>
    <property type="match status" value="1"/>
</dbReference>
<dbReference type="SUPFAM" id="SSF48317">
    <property type="entry name" value="Acid phosphatase/Vanadium-dependent haloperoxidase"/>
    <property type="match status" value="1"/>
</dbReference>
<evidence type="ECO:0000259" key="2">
    <source>
        <dbReference type="SMART" id="SM00014"/>
    </source>
</evidence>
<dbReference type="InterPro" id="IPR001011">
    <property type="entry name" value="Acid_Pase_classA_bac"/>
</dbReference>
<proteinExistence type="predicted"/>
<protein>
    <recommendedName>
        <fullName evidence="2">Phosphatidic acid phosphatase type 2/haloperoxidase domain-containing protein</fullName>
    </recommendedName>
</protein>
<evidence type="ECO:0000313" key="3">
    <source>
        <dbReference type="EMBL" id="MBA5727030.1"/>
    </source>
</evidence>
<sequence length="217" mass="25236">MENKKRKRCLLPVLMMGVAVLSGYYGWTVGRHKPLLQEAWLQPPPDMASPEAKEDSRVYFETRGMADSVRWKRAAYEAGMNDDQTVQNFIDLSQIRLTPEDEKELTRRIGKAQKLARNAMEREKNIWQRRRPFIDRGGKTCVFDYKNFVTSWSYPSGHTVRAYIIALILGDMYPSHKQQLLNQAREFGESRIICGMHWASDVRAGKQFAYMLASRLR</sequence>
<accession>A0ABR5ZRW3</accession>
<gene>
    <name evidence="3" type="ORF">CPA56_03360</name>
</gene>
<dbReference type="PIRSF" id="PIRSF000897">
    <property type="entry name" value="Acid_Ptase_ClsA"/>
    <property type="match status" value="1"/>
</dbReference>
<dbReference type="EMBL" id="PDLY01000002">
    <property type="protein sequence ID" value="MBA5727030.1"/>
    <property type="molecule type" value="Genomic_DNA"/>
</dbReference>
<feature type="transmembrane region" description="Helical" evidence="1">
    <location>
        <begin position="9"/>
        <end position="27"/>
    </location>
</feature>
<dbReference type="InterPro" id="IPR000326">
    <property type="entry name" value="PAP2/HPO"/>
</dbReference>
<dbReference type="InterPro" id="IPR036938">
    <property type="entry name" value="PAP2/HPO_sf"/>
</dbReference>
<dbReference type="Pfam" id="PF01569">
    <property type="entry name" value="PAP2"/>
    <property type="match status" value="1"/>
</dbReference>
<keyword evidence="4" id="KW-1185">Reference proteome</keyword>
<keyword evidence="1" id="KW-0812">Transmembrane</keyword>
<comment type="caution">
    <text evidence="3">The sequence shown here is derived from an EMBL/GenBank/DDBJ whole genome shotgun (WGS) entry which is preliminary data.</text>
</comment>
<dbReference type="PRINTS" id="PR00483">
    <property type="entry name" value="BACPHPHTASE"/>
</dbReference>
<evidence type="ECO:0000256" key="1">
    <source>
        <dbReference type="SAM" id="Phobius"/>
    </source>
</evidence>
<dbReference type="Gene3D" id="1.20.144.10">
    <property type="entry name" value="Phosphatidic acid phosphatase type 2/haloperoxidase"/>
    <property type="match status" value="1"/>
</dbReference>
<keyword evidence="1" id="KW-0472">Membrane</keyword>